<comment type="caution">
    <text evidence="2">The sequence shown here is derived from an EMBL/GenBank/DDBJ whole genome shotgun (WGS) entry which is preliminary data.</text>
</comment>
<accession>A0AAV8VHL3</accession>
<organism evidence="2 3">
    <name type="scientific">Exocentrus adspersus</name>
    <dbReference type="NCBI Taxonomy" id="1586481"/>
    <lineage>
        <taxon>Eukaryota</taxon>
        <taxon>Metazoa</taxon>
        <taxon>Ecdysozoa</taxon>
        <taxon>Arthropoda</taxon>
        <taxon>Hexapoda</taxon>
        <taxon>Insecta</taxon>
        <taxon>Pterygota</taxon>
        <taxon>Neoptera</taxon>
        <taxon>Endopterygota</taxon>
        <taxon>Coleoptera</taxon>
        <taxon>Polyphaga</taxon>
        <taxon>Cucujiformia</taxon>
        <taxon>Chrysomeloidea</taxon>
        <taxon>Cerambycidae</taxon>
        <taxon>Lamiinae</taxon>
        <taxon>Acanthocinini</taxon>
        <taxon>Exocentrus</taxon>
    </lineage>
</organism>
<keyword evidence="3" id="KW-1185">Reference proteome</keyword>
<gene>
    <name evidence="2" type="ORF">NQ315_013842</name>
</gene>
<dbReference type="EMBL" id="JANEYG010000093">
    <property type="protein sequence ID" value="KAJ8913462.1"/>
    <property type="molecule type" value="Genomic_DNA"/>
</dbReference>
<evidence type="ECO:0000256" key="1">
    <source>
        <dbReference type="SAM" id="MobiDB-lite"/>
    </source>
</evidence>
<protein>
    <submittedName>
        <fullName evidence="2">Uncharacterized protein</fullName>
    </submittedName>
</protein>
<feature type="region of interest" description="Disordered" evidence="1">
    <location>
        <begin position="51"/>
        <end position="73"/>
    </location>
</feature>
<proteinExistence type="predicted"/>
<dbReference type="Proteomes" id="UP001159042">
    <property type="component" value="Unassembled WGS sequence"/>
</dbReference>
<dbReference type="AlphaFoldDB" id="A0AAV8VHL3"/>
<reference evidence="2 3" key="1">
    <citation type="journal article" date="2023" name="Insect Mol. Biol.">
        <title>Genome sequencing provides insights into the evolution of gene families encoding plant cell wall-degrading enzymes in longhorned beetles.</title>
        <authorList>
            <person name="Shin N.R."/>
            <person name="Okamura Y."/>
            <person name="Kirsch R."/>
            <person name="Pauchet Y."/>
        </authorList>
    </citation>
    <scope>NUCLEOTIDE SEQUENCE [LARGE SCALE GENOMIC DNA]</scope>
    <source>
        <strain evidence="2">EAD_L_NR</strain>
    </source>
</reference>
<name>A0AAV8VHL3_9CUCU</name>
<evidence type="ECO:0000313" key="2">
    <source>
        <dbReference type="EMBL" id="KAJ8913462.1"/>
    </source>
</evidence>
<evidence type="ECO:0000313" key="3">
    <source>
        <dbReference type="Proteomes" id="UP001159042"/>
    </source>
</evidence>
<sequence length="73" mass="8664">MNAERVSTKINKDGKIIAGDEEVLERWKEYFKQLLNRDEINAQEIEESLWKRRKRSASTKQGGEQRNNLKTEK</sequence>